<gene>
    <name evidence="3" type="ORF">GCM10011511_32650</name>
</gene>
<evidence type="ECO:0000313" key="3">
    <source>
        <dbReference type="EMBL" id="GGB06665.1"/>
    </source>
</evidence>
<dbReference type="InterPro" id="IPR023346">
    <property type="entry name" value="Lysozyme-like_dom_sf"/>
</dbReference>
<dbReference type="AlphaFoldDB" id="A0A8J2UEJ5"/>
<dbReference type="Proteomes" id="UP000607559">
    <property type="component" value="Unassembled WGS sequence"/>
</dbReference>
<dbReference type="EMBL" id="BMJC01000003">
    <property type="protein sequence ID" value="GGB06665.1"/>
    <property type="molecule type" value="Genomic_DNA"/>
</dbReference>
<evidence type="ECO:0000313" key="4">
    <source>
        <dbReference type="Proteomes" id="UP000607559"/>
    </source>
</evidence>
<sequence>MYNKRLLLLGVTIIGSGWVYPTNVDTNLIVKGGVPSANNSLVTNSQSENTVFQTLFTATSVGGTNGVRLNPKALSFIQDYMKENWEELQSVRSYGKPYFNLIESVLVRYGLPRELKYLAVVESNLKSSAVSKVGAKGPWQLMPQTARDLGLKVNQNVDERKNYYKSTVAAAAYLRDLYNELGDWLLVIAAYNTGTVNVYRAIHRSGSRNFWDLQSYLPTESRNHVKKFIGTQYMFEGQGSVTTLTKAEAIEQLSGSAMYVFYRNLSAQELTNSRTIAVSGKYHSSVIAKYILMDKAGFDRYNPDFDKIMASANNSYDLKLPTDKMDLFLSNKYEILNESVQLLSENDTTESVAVK</sequence>
<dbReference type="InterPro" id="IPR008258">
    <property type="entry name" value="Transglycosylase_SLT_dom_1"/>
</dbReference>
<dbReference type="Gene3D" id="1.10.530.10">
    <property type="match status" value="1"/>
</dbReference>
<dbReference type="RefSeq" id="WP_188933512.1">
    <property type="nucleotide sequence ID" value="NZ_BMJC01000003.1"/>
</dbReference>
<dbReference type="SUPFAM" id="SSF53955">
    <property type="entry name" value="Lysozyme-like"/>
    <property type="match status" value="1"/>
</dbReference>
<keyword evidence="4" id="KW-1185">Reference proteome</keyword>
<proteinExistence type="inferred from homology"/>
<protein>
    <recommendedName>
        <fullName evidence="2">Transglycosylase SLT domain-containing protein</fullName>
    </recommendedName>
</protein>
<reference evidence="3" key="1">
    <citation type="journal article" date="2014" name="Int. J. Syst. Evol. Microbiol.">
        <title>Complete genome sequence of Corynebacterium casei LMG S-19264T (=DSM 44701T), isolated from a smear-ripened cheese.</title>
        <authorList>
            <consortium name="US DOE Joint Genome Institute (JGI-PGF)"/>
            <person name="Walter F."/>
            <person name="Albersmeier A."/>
            <person name="Kalinowski J."/>
            <person name="Ruckert C."/>
        </authorList>
    </citation>
    <scope>NUCLEOTIDE SEQUENCE</scope>
    <source>
        <strain evidence="3">CGMCC 1.15448</strain>
    </source>
</reference>
<name>A0A8J2UEJ5_9BACT</name>
<evidence type="ECO:0000259" key="2">
    <source>
        <dbReference type="Pfam" id="PF01464"/>
    </source>
</evidence>
<comment type="similarity">
    <text evidence="1">Belongs to the transglycosylase Slt family.</text>
</comment>
<dbReference type="PANTHER" id="PTHR37423">
    <property type="entry name" value="SOLUBLE LYTIC MUREIN TRANSGLYCOSYLASE-RELATED"/>
    <property type="match status" value="1"/>
</dbReference>
<comment type="caution">
    <text evidence="3">The sequence shown here is derived from an EMBL/GenBank/DDBJ whole genome shotgun (WGS) entry which is preliminary data.</text>
</comment>
<organism evidence="3 4">
    <name type="scientific">Puia dinghuensis</name>
    <dbReference type="NCBI Taxonomy" id="1792502"/>
    <lineage>
        <taxon>Bacteria</taxon>
        <taxon>Pseudomonadati</taxon>
        <taxon>Bacteroidota</taxon>
        <taxon>Chitinophagia</taxon>
        <taxon>Chitinophagales</taxon>
        <taxon>Chitinophagaceae</taxon>
        <taxon>Puia</taxon>
    </lineage>
</organism>
<dbReference type="Pfam" id="PF01464">
    <property type="entry name" value="SLT"/>
    <property type="match status" value="1"/>
</dbReference>
<dbReference type="PANTHER" id="PTHR37423:SF2">
    <property type="entry name" value="MEMBRANE-BOUND LYTIC MUREIN TRANSGLYCOSYLASE C"/>
    <property type="match status" value="1"/>
</dbReference>
<feature type="domain" description="Transglycosylase SLT" evidence="2">
    <location>
        <begin position="111"/>
        <end position="212"/>
    </location>
</feature>
<reference evidence="3" key="2">
    <citation type="submission" date="2020-09" db="EMBL/GenBank/DDBJ databases">
        <authorList>
            <person name="Sun Q."/>
            <person name="Zhou Y."/>
        </authorList>
    </citation>
    <scope>NUCLEOTIDE SEQUENCE</scope>
    <source>
        <strain evidence="3">CGMCC 1.15448</strain>
    </source>
</reference>
<evidence type="ECO:0000256" key="1">
    <source>
        <dbReference type="ARBA" id="ARBA00007734"/>
    </source>
</evidence>
<dbReference type="CDD" id="cd16894">
    <property type="entry name" value="MltD-like"/>
    <property type="match status" value="1"/>
</dbReference>
<accession>A0A8J2UEJ5</accession>